<comment type="caution">
    <text evidence="1">The sequence shown here is derived from an EMBL/GenBank/DDBJ whole genome shotgun (WGS) entry which is preliminary data.</text>
</comment>
<reference evidence="1 2" key="1">
    <citation type="submission" date="2020-08" db="EMBL/GenBank/DDBJ databases">
        <title>Studying the diversity of plant-associated saprophytic bacteria and their role in host health and plant-pathogen interactions.</title>
        <authorList>
            <person name="Potnis N."/>
        </authorList>
    </citation>
    <scope>NUCLEOTIDE SEQUENCE [LARGE SCALE GENOMIC DNA]</scope>
    <source>
        <strain evidence="1 2">CFBP 7922</strain>
    </source>
</reference>
<proteinExistence type="predicted"/>
<accession>A0AAW3TZK7</accession>
<dbReference type="Proteomes" id="UP000576603">
    <property type="component" value="Unassembled WGS sequence"/>
</dbReference>
<evidence type="ECO:0000313" key="1">
    <source>
        <dbReference type="EMBL" id="MBB4721930.1"/>
    </source>
</evidence>
<name>A0AAW3TZK7_XANEU</name>
<organism evidence="1 2">
    <name type="scientific">Xanthomonas euvesicatoria</name>
    <dbReference type="NCBI Taxonomy" id="456327"/>
    <lineage>
        <taxon>Bacteria</taxon>
        <taxon>Pseudomonadati</taxon>
        <taxon>Pseudomonadota</taxon>
        <taxon>Gammaproteobacteria</taxon>
        <taxon>Lysobacterales</taxon>
        <taxon>Lysobacteraceae</taxon>
        <taxon>Xanthomonas</taxon>
    </lineage>
</organism>
<dbReference type="EMBL" id="JACHNL010000001">
    <property type="protein sequence ID" value="MBB4721930.1"/>
    <property type="molecule type" value="Genomic_DNA"/>
</dbReference>
<protein>
    <submittedName>
        <fullName evidence="1">Uncharacterized protein</fullName>
    </submittedName>
</protein>
<sequence length="32" mass="3276">MVGAGVVAIVRPASSDARHAVNLEITSTVPTR</sequence>
<evidence type="ECO:0000313" key="2">
    <source>
        <dbReference type="Proteomes" id="UP000576603"/>
    </source>
</evidence>
<dbReference type="AlphaFoldDB" id="A0AAW3TZK7"/>
<gene>
    <name evidence="1" type="ORF">FHY32_000228</name>
</gene>